<proteinExistence type="predicted"/>
<gene>
    <name evidence="3" type="ORF">DNFV4_00365</name>
</gene>
<dbReference type="RefSeq" id="WP_289266959.1">
    <property type="nucleotide sequence ID" value="NZ_OX365700.1"/>
</dbReference>
<dbReference type="InterPro" id="IPR002156">
    <property type="entry name" value="RNaseH_domain"/>
</dbReference>
<dbReference type="Pfam" id="PF00075">
    <property type="entry name" value="RNase_H"/>
    <property type="match status" value="1"/>
</dbReference>
<dbReference type="GO" id="GO:0004523">
    <property type="term" value="F:RNA-DNA hybrid ribonuclease activity"/>
    <property type="evidence" value="ECO:0007669"/>
    <property type="project" value="InterPro"/>
</dbReference>
<dbReference type="PROSITE" id="PS50879">
    <property type="entry name" value="RNASE_H_1"/>
    <property type="match status" value="1"/>
</dbReference>
<evidence type="ECO:0000313" key="3">
    <source>
        <dbReference type="EMBL" id="CAI4029945.1"/>
    </source>
</evidence>
<sequence>MRHGHFEASGHAIETTNNRMEMTAAIEALKTLPASQTVLLHSDSQLLIKTMTLAWKRKKNHDLWAELDRLAALHRVSWQWIRGHNGHPENEACDRLPQDAASVASGLRLSRCQVRIGDGRSHQSRRAARPAPYHHSVELPDPRCYNVTGQALCDHLPRP</sequence>
<evidence type="ECO:0000256" key="1">
    <source>
        <dbReference type="ARBA" id="ARBA00011245"/>
    </source>
</evidence>
<dbReference type="Gene3D" id="3.30.420.10">
    <property type="entry name" value="Ribonuclease H-like superfamily/Ribonuclease H"/>
    <property type="match status" value="1"/>
</dbReference>
<protein>
    <submittedName>
        <fullName evidence="3">Ribonuclease HI</fullName>
    </submittedName>
</protein>
<dbReference type="KEGG" id="nti:DNFV4_00365"/>
<organism evidence="3 4">
    <name type="scientific">Nitrospira tepida</name>
    <dbReference type="NCBI Taxonomy" id="2973512"/>
    <lineage>
        <taxon>Bacteria</taxon>
        <taxon>Pseudomonadati</taxon>
        <taxon>Nitrospirota</taxon>
        <taxon>Nitrospiria</taxon>
        <taxon>Nitrospirales</taxon>
        <taxon>Nitrospiraceae</taxon>
        <taxon>Nitrospira</taxon>
    </lineage>
</organism>
<dbReference type="Proteomes" id="UP001179121">
    <property type="component" value="Chromosome"/>
</dbReference>
<dbReference type="CDD" id="cd09278">
    <property type="entry name" value="RNase_HI_prokaryote_like"/>
    <property type="match status" value="1"/>
</dbReference>
<dbReference type="InterPro" id="IPR036397">
    <property type="entry name" value="RNaseH_sf"/>
</dbReference>
<reference evidence="3" key="1">
    <citation type="submission" date="2022-10" db="EMBL/GenBank/DDBJ databases">
        <authorList>
            <person name="Koch H."/>
        </authorList>
    </citation>
    <scope>NUCLEOTIDE SEQUENCE</scope>
    <source>
        <strain evidence="3">DNF</strain>
    </source>
</reference>
<dbReference type="InterPro" id="IPR022892">
    <property type="entry name" value="RNaseHI"/>
</dbReference>
<comment type="subunit">
    <text evidence="1">Monomer.</text>
</comment>
<dbReference type="InterPro" id="IPR012337">
    <property type="entry name" value="RNaseH-like_sf"/>
</dbReference>
<dbReference type="EMBL" id="OX365700">
    <property type="protein sequence ID" value="CAI4029945.1"/>
    <property type="molecule type" value="Genomic_DNA"/>
</dbReference>
<dbReference type="SUPFAM" id="SSF53098">
    <property type="entry name" value="Ribonuclease H-like"/>
    <property type="match status" value="1"/>
</dbReference>
<evidence type="ECO:0000313" key="4">
    <source>
        <dbReference type="Proteomes" id="UP001179121"/>
    </source>
</evidence>
<name>A0AA86T198_9BACT</name>
<keyword evidence="4" id="KW-1185">Reference proteome</keyword>
<evidence type="ECO:0000259" key="2">
    <source>
        <dbReference type="PROSITE" id="PS50879"/>
    </source>
</evidence>
<dbReference type="AlphaFoldDB" id="A0AA86T198"/>
<dbReference type="GO" id="GO:0003676">
    <property type="term" value="F:nucleic acid binding"/>
    <property type="evidence" value="ECO:0007669"/>
    <property type="project" value="InterPro"/>
</dbReference>
<accession>A0AA86T198</accession>
<feature type="domain" description="RNase H type-1" evidence="2">
    <location>
        <begin position="1"/>
        <end position="102"/>
    </location>
</feature>